<feature type="transmembrane region" description="Helical" evidence="1">
    <location>
        <begin position="189"/>
        <end position="206"/>
    </location>
</feature>
<name>A0A3T0EAQ7_9PROT</name>
<feature type="transmembrane region" description="Helical" evidence="1">
    <location>
        <begin position="274"/>
        <end position="296"/>
    </location>
</feature>
<dbReference type="KEGG" id="gak:X907_1845"/>
<keyword evidence="1" id="KW-1133">Transmembrane helix</keyword>
<feature type="transmembrane region" description="Helical" evidence="1">
    <location>
        <begin position="308"/>
        <end position="328"/>
    </location>
</feature>
<feature type="transmembrane region" description="Helical" evidence="1">
    <location>
        <begin position="368"/>
        <end position="387"/>
    </location>
</feature>
<feature type="transmembrane region" description="Helical" evidence="1">
    <location>
        <begin position="12"/>
        <end position="30"/>
    </location>
</feature>
<feature type="transmembrane region" description="Helical" evidence="1">
    <location>
        <begin position="393"/>
        <end position="410"/>
    </location>
</feature>
<dbReference type="EMBL" id="CP018911">
    <property type="protein sequence ID" value="AZU04372.1"/>
    <property type="molecule type" value="Genomic_DNA"/>
</dbReference>
<feature type="transmembrane region" description="Helical" evidence="1">
    <location>
        <begin position="212"/>
        <end position="229"/>
    </location>
</feature>
<dbReference type="AlphaFoldDB" id="A0A3T0EAQ7"/>
<dbReference type="RefSeq" id="WP_127567262.1">
    <property type="nucleotide sequence ID" value="NZ_BMFB01000003.1"/>
</dbReference>
<feature type="transmembrane region" description="Helical" evidence="1">
    <location>
        <begin position="334"/>
        <end position="356"/>
    </location>
</feature>
<accession>A0A3T0EAQ7</accession>
<feature type="transmembrane region" description="Helical" evidence="1">
    <location>
        <begin position="82"/>
        <end position="102"/>
    </location>
</feature>
<feature type="transmembrane region" description="Helical" evidence="1">
    <location>
        <begin position="165"/>
        <end position="182"/>
    </location>
</feature>
<dbReference type="OrthoDB" id="9157225at2"/>
<keyword evidence="1" id="KW-0472">Membrane</keyword>
<feature type="transmembrane region" description="Helical" evidence="1">
    <location>
        <begin position="114"/>
        <end position="131"/>
    </location>
</feature>
<sequence>MTSTKKYQLAPRKIATTALFLAVMFPYIGPIPGIDTQPFAAMIAALIGIYALRINDPIVQSAAFSAIIVTAHSILFSNDATITYIARSFFPIFTALFIYICCKENWFKFNVTNIMLVAGVYIAVGLIQKFIDPSFLTGLVSRPTEHINLLIQSGRGLRSLAPEPAQLGHTLTIFNVLVFLLFSSRISNISTTTFIFISLILLSANIYISSSLYSFAVHGIIVFVIFLLYRPTVLAASLAALILYGAFELFGSITGQDSRFFVLLNDARSNPESLFRYGAIYRVFNIPISIISSIQYGIFGFGPSDEKVVVYLNMFGIEFSFLAGGRNLGGLIEFFLQFGILSAAHYILVFIIFIGSMKRLAQGLKKSARVKLYTVYILSLVLLGFQYGSTSNPLLWLLLVVGWCATAVNSRQHFLPYRQASRPGMMP</sequence>
<organism evidence="2 3">
    <name type="scientific">Glycocaulis alkaliphilus</name>
    <dbReference type="NCBI Taxonomy" id="1434191"/>
    <lineage>
        <taxon>Bacteria</taxon>
        <taxon>Pseudomonadati</taxon>
        <taxon>Pseudomonadota</taxon>
        <taxon>Alphaproteobacteria</taxon>
        <taxon>Maricaulales</taxon>
        <taxon>Maricaulaceae</taxon>
        <taxon>Glycocaulis</taxon>
    </lineage>
</organism>
<gene>
    <name evidence="2" type="ORF">X907_1845</name>
</gene>
<protein>
    <recommendedName>
        <fullName evidence="4">O-antigen polymerase</fullName>
    </recommendedName>
</protein>
<keyword evidence="3" id="KW-1185">Reference proteome</keyword>
<dbReference type="Proteomes" id="UP000286954">
    <property type="component" value="Chromosome"/>
</dbReference>
<keyword evidence="1" id="KW-0812">Transmembrane</keyword>
<evidence type="ECO:0000313" key="2">
    <source>
        <dbReference type="EMBL" id="AZU04372.1"/>
    </source>
</evidence>
<reference evidence="2 3" key="1">
    <citation type="submission" date="2016-12" db="EMBL/GenBank/DDBJ databases">
        <title>The genome of dimorphic prosthecate Glycocaulis alkaliphilus 6b-8t, isolated from crude oil dictates its adaptability in petroleum environments.</title>
        <authorList>
            <person name="Wu X.-L."/>
            <person name="Geng S."/>
        </authorList>
    </citation>
    <scope>NUCLEOTIDE SEQUENCE [LARGE SCALE GENOMIC DNA]</scope>
    <source>
        <strain evidence="2 3">6B-8</strain>
    </source>
</reference>
<evidence type="ECO:0008006" key="4">
    <source>
        <dbReference type="Google" id="ProtNLM"/>
    </source>
</evidence>
<feature type="transmembrane region" description="Helical" evidence="1">
    <location>
        <begin position="236"/>
        <end position="254"/>
    </location>
</feature>
<proteinExistence type="predicted"/>
<evidence type="ECO:0000256" key="1">
    <source>
        <dbReference type="SAM" id="Phobius"/>
    </source>
</evidence>
<evidence type="ECO:0000313" key="3">
    <source>
        <dbReference type="Proteomes" id="UP000286954"/>
    </source>
</evidence>